<evidence type="ECO:0000256" key="6">
    <source>
        <dbReference type="ARBA" id="ARBA00022970"/>
    </source>
</evidence>
<dbReference type="PANTHER" id="PTHR30614:SF20">
    <property type="entry name" value="GLUTAMINE TRANSPORT SYSTEM PERMEASE PROTEIN GLNP"/>
    <property type="match status" value="1"/>
</dbReference>
<comment type="similarity">
    <text evidence="2">Belongs to the binding-protein-dependent transport system permease family. HisMQ subfamily.</text>
</comment>
<keyword evidence="8 9" id="KW-0472">Membrane</keyword>
<dbReference type="InterPro" id="IPR000515">
    <property type="entry name" value="MetI-like"/>
</dbReference>
<evidence type="ECO:0000256" key="2">
    <source>
        <dbReference type="ARBA" id="ARBA00010072"/>
    </source>
</evidence>
<dbReference type="Proteomes" id="UP001194098">
    <property type="component" value="Unassembled WGS sequence"/>
</dbReference>
<dbReference type="PANTHER" id="PTHR30614">
    <property type="entry name" value="MEMBRANE COMPONENT OF AMINO ACID ABC TRANSPORTER"/>
    <property type="match status" value="1"/>
</dbReference>
<dbReference type="RefSeq" id="WP_171780610.1">
    <property type="nucleotide sequence ID" value="NZ_JABAGV010000039.1"/>
</dbReference>
<keyword evidence="4" id="KW-1003">Cell membrane</keyword>
<dbReference type="NCBIfam" id="TIGR01726">
    <property type="entry name" value="HEQRo_perm_3TM"/>
    <property type="match status" value="1"/>
</dbReference>
<keyword evidence="7 9" id="KW-1133">Transmembrane helix</keyword>
<sequence>MQLDWSYAIKVIPTILEGLKYTILISVLGIFIGFIIGSVFGFLRQCNNKVLNKIAYIYIWIIRGTPLMVQALYFYFAIPALLGINLDRVVAGVCVIALNSGAYIAEIVRGALQSVDPGQKEAGVSLGLSNTQTLFHIIIPPAFSSMLPSLGNQFIIALKDTALLTVIGVGELTHQASMIASTSFKTVETYTTLAVMYLILTTLLSFLLKFMEKKVR</sequence>
<feature type="transmembrane region" description="Helical" evidence="9">
    <location>
        <begin position="90"/>
        <end position="112"/>
    </location>
</feature>
<reference evidence="11" key="1">
    <citation type="submission" date="2020-04" db="EMBL/GenBank/DDBJ databases">
        <authorList>
            <person name="Brown S."/>
        </authorList>
    </citation>
    <scope>NUCLEOTIDE SEQUENCE</scope>
    <source>
        <strain evidence="11">DJ015</strain>
    </source>
</reference>
<dbReference type="GO" id="GO:0006865">
    <property type="term" value="P:amino acid transport"/>
    <property type="evidence" value="ECO:0007669"/>
    <property type="project" value="UniProtKB-KW"/>
</dbReference>
<evidence type="ECO:0000256" key="5">
    <source>
        <dbReference type="ARBA" id="ARBA00022692"/>
    </source>
</evidence>
<feature type="domain" description="ABC transmembrane type-1" evidence="10">
    <location>
        <begin position="19"/>
        <end position="208"/>
    </location>
</feature>
<dbReference type="FunFam" id="1.10.3720.10:FF:000033">
    <property type="entry name" value="Polar amino acid ABC transporter permease"/>
    <property type="match status" value="1"/>
</dbReference>
<evidence type="ECO:0000256" key="7">
    <source>
        <dbReference type="ARBA" id="ARBA00022989"/>
    </source>
</evidence>
<keyword evidence="3 9" id="KW-0813">Transport</keyword>
<proteinExistence type="inferred from homology"/>
<evidence type="ECO:0000256" key="4">
    <source>
        <dbReference type="ARBA" id="ARBA00022475"/>
    </source>
</evidence>
<dbReference type="SUPFAM" id="SSF161098">
    <property type="entry name" value="MetI-like"/>
    <property type="match status" value="1"/>
</dbReference>
<dbReference type="Pfam" id="PF00528">
    <property type="entry name" value="BPD_transp_1"/>
    <property type="match status" value="1"/>
</dbReference>
<keyword evidence="6" id="KW-0029">Amino-acid transport</keyword>
<evidence type="ECO:0000256" key="9">
    <source>
        <dbReference type="RuleBase" id="RU363032"/>
    </source>
</evidence>
<dbReference type="Gene3D" id="1.10.3720.10">
    <property type="entry name" value="MetI-like"/>
    <property type="match status" value="1"/>
</dbReference>
<name>A0AAW3WBW0_CLOBE</name>
<dbReference type="InterPro" id="IPR010065">
    <property type="entry name" value="AA_ABC_transptr_permease_3TM"/>
</dbReference>
<feature type="transmembrane region" description="Helical" evidence="9">
    <location>
        <begin position="55"/>
        <end position="78"/>
    </location>
</feature>
<dbReference type="GO" id="GO:0022857">
    <property type="term" value="F:transmembrane transporter activity"/>
    <property type="evidence" value="ECO:0007669"/>
    <property type="project" value="InterPro"/>
</dbReference>
<evidence type="ECO:0000256" key="8">
    <source>
        <dbReference type="ARBA" id="ARBA00023136"/>
    </source>
</evidence>
<comment type="subcellular location">
    <subcellularLocation>
        <location evidence="1 9">Cell membrane</location>
        <topology evidence="1 9">Multi-pass membrane protein</topology>
    </subcellularLocation>
</comment>
<dbReference type="PROSITE" id="PS50928">
    <property type="entry name" value="ABC_TM1"/>
    <property type="match status" value="1"/>
</dbReference>
<dbReference type="CDD" id="cd06261">
    <property type="entry name" value="TM_PBP2"/>
    <property type="match status" value="1"/>
</dbReference>
<dbReference type="AlphaFoldDB" id="A0AAW3WBW0"/>
<comment type="caution">
    <text evidence="11">The sequence shown here is derived from an EMBL/GenBank/DDBJ whole genome shotgun (WGS) entry which is preliminary data.</text>
</comment>
<evidence type="ECO:0000259" key="10">
    <source>
        <dbReference type="PROSITE" id="PS50928"/>
    </source>
</evidence>
<feature type="transmembrane region" description="Helical" evidence="9">
    <location>
        <begin position="190"/>
        <end position="208"/>
    </location>
</feature>
<dbReference type="EMBL" id="JABAGV010000039">
    <property type="protein sequence ID" value="MBC2475983.1"/>
    <property type="molecule type" value="Genomic_DNA"/>
</dbReference>
<evidence type="ECO:0000313" key="11">
    <source>
        <dbReference type="EMBL" id="MBC2475983.1"/>
    </source>
</evidence>
<organism evidence="11 12">
    <name type="scientific">Clostridium beijerinckii</name>
    <name type="common">Clostridium MP</name>
    <dbReference type="NCBI Taxonomy" id="1520"/>
    <lineage>
        <taxon>Bacteria</taxon>
        <taxon>Bacillati</taxon>
        <taxon>Bacillota</taxon>
        <taxon>Clostridia</taxon>
        <taxon>Eubacteriales</taxon>
        <taxon>Clostridiaceae</taxon>
        <taxon>Clostridium</taxon>
    </lineage>
</organism>
<evidence type="ECO:0000256" key="3">
    <source>
        <dbReference type="ARBA" id="ARBA00022448"/>
    </source>
</evidence>
<evidence type="ECO:0000313" key="12">
    <source>
        <dbReference type="Proteomes" id="UP001194098"/>
    </source>
</evidence>
<dbReference type="InterPro" id="IPR043429">
    <property type="entry name" value="ArtM/GltK/GlnP/TcyL/YhdX-like"/>
</dbReference>
<keyword evidence="5 9" id="KW-0812">Transmembrane</keyword>
<dbReference type="GO" id="GO:0043190">
    <property type="term" value="C:ATP-binding cassette (ABC) transporter complex"/>
    <property type="evidence" value="ECO:0007669"/>
    <property type="project" value="InterPro"/>
</dbReference>
<feature type="transmembrane region" description="Helical" evidence="9">
    <location>
        <begin position="23"/>
        <end position="43"/>
    </location>
</feature>
<protein>
    <submittedName>
        <fullName evidence="11">Amino acid ABC transporter permease</fullName>
    </submittedName>
</protein>
<evidence type="ECO:0000256" key="1">
    <source>
        <dbReference type="ARBA" id="ARBA00004651"/>
    </source>
</evidence>
<reference evidence="11" key="2">
    <citation type="journal article" date="2022" name="Nat. Biotechnol.">
        <title>Carbon-negative production of acetone and isopropanol by gas fermentation at industrial pilot scale.</title>
        <authorList>
            <person name="Liew F.E."/>
            <person name="Nogle R."/>
            <person name="Abdalla T."/>
            <person name="Rasor B.J."/>
            <person name="Canter C."/>
            <person name="Jensen R.O."/>
            <person name="Wang L."/>
            <person name="Strutz J."/>
            <person name="Chirania P."/>
            <person name="De Tissera S."/>
            <person name="Mueller A.P."/>
            <person name="Ruan Z."/>
            <person name="Gao A."/>
            <person name="Tran L."/>
            <person name="Engle N.L."/>
            <person name="Bromley J.C."/>
            <person name="Daniell J."/>
            <person name="Conrado R."/>
            <person name="Tschaplinski T.J."/>
            <person name="Giannone R.J."/>
            <person name="Hettich R.L."/>
            <person name="Karim A.S."/>
            <person name="Simpson S.D."/>
            <person name="Brown S.D."/>
            <person name="Leang C."/>
            <person name="Jewett M.C."/>
            <person name="Kopke M."/>
        </authorList>
    </citation>
    <scope>NUCLEOTIDE SEQUENCE</scope>
    <source>
        <strain evidence="11">DJ015</strain>
    </source>
</reference>
<accession>A0AAW3WBW0</accession>
<dbReference type="InterPro" id="IPR035906">
    <property type="entry name" value="MetI-like_sf"/>
</dbReference>
<gene>
    <name evidence="11" type="ORF">HGI39_15010</name>
</gene>